<evidence type="ECO:0000313" key="1">
    <source>
        <dbReference type="EMBL" id="KFO37481.1"/>
    </source>
</evidence>
<dbReference type="EMBL" id="KN120821">
    <property type="protein sequence ID" value="KFO37481.1"/>
    <property type="molecule type" value="Genomic_DNA"/>
</dbReference>
<dbReference type="Proteomes" id="UP000028990">
    <property type="component" value="Unassembled WGS sequence"/>
</dbReference>
<keyword evidence="2" id="KW-1185">Reference proteome</keyword>
<proteinExistence type="predicted"/>
<reference evidence="1 2" key="1">
    <citation type="submission" date="2013-11" db="EMBL/GenBank/DDBJ databases">
        <title>The Damaraland mole rat (Fukomys damarensis) genome and evolution of African mole rats.</title>
        <authorList>
            <person name="Gladyshev V.N."/>
            <person name="Fang X."/>
        </authorList>
    </citation>
    <scope>NUCLEOTIDE SEQUENCE [LARGE SCALE GENOMIC DNA]</scope>
    <source>
        <tissue evidence="1">Liver</tissue>
    </source>
</reference>
<accession>A0A091EP72</accession>
<sequence>MSTTGLTPPAAGHATGLVQGWTLARRHTVEERRGHFDLDQQASLQADQTVLGPTMGLSSPQQGNLHTQCMLKVTVPTTLRLPHEAASSLEMDDALVVQMMLSKVPKVRLGAHLCEKAASLKVQ</sequence>
<gene>
    <name evidence="1" type="ORF">H920_01090</name>
</gene>
<organism evidence="1 2">
    <name type="scientific">Fukomys damarensis</name>
    <name type="common">Damaraland mole rat</name>
    <name type="synonym">Cryptomys damarensis</name>
    <dbReference type="NCBI Taxonomy" id="885580"/>
    <lineage>
        <taxon>Eukaryota</taxon>
        <taxon>Metazoa</taxon>
        <taxon>Chordata</taxon>
        <taxon>Craniata</taxon>
        <taxon>Vertebrata</taxon>
        <taxon>Euteleostomi</taxon>
        <taxon>Mammalia</taxon>
        <taxon>Eutheria</taxon>
        <taxon>Euarchontoglires</taxon>
        <taxon>Glires</taxon>
        <taxon>Rodentia</taxon>
        <taxon>Hystricomorpha</taxon>
        <taxon>Bathyergidae</taxon>
        <taxon>Fukomys</taxon>
    </lineage>
</organism>
<dbReference type="AlphaFoldDB" id="A0A091EP72"/>
<name>A0A091EP72_FUKDA</name>
<evidence type="ECO:0000313" key="2">
    <source>
        <dbReference type="Proteomes" id="UP000028990"/>
    </source>
</evidence>
<protein>
    <submittedName>
        <fullName evidence="1">Uncharacterized protein</fullName>
    </submittedName>
</protein>